<dbReference type="RefSeq" id="WP_046591150.1">
    <property type="nucleotide sequence ID" value="NZ_LAVA02000052.1"/>
</dbReference>
<keyword evidence="9 12" id="KW-0472">Membrane</keyword>
<dbReference type="InterPro" id="IPR027256">
    <property type="entry name" value="P-typ_ATPase_IB"/>
</dbReference>
<dbReference type="SFLD" id="SFLDG00002">
    <property type="entry name" value="C1.7:_P-type_atpase_like"/>
    <property type="match status" value="1"/>
</dbReference>
<dbReference type="InterPro" id="IPR017969">
    <property type="entry name" value="Heavy-metal-associated_CS"/>
</dbReference>
<dbReference type="InterPro" id="IPR023298">
    <property type="entry name" value="ATPase_P-typ_TM_dom_sf"/>
</dbReference>
<dbReference type="PROSITE" id="PS00154">
    <property type="entry name" value="ATPASE_E1_E2"/>
    <property type="match status" value="1"/>
</dbReference>
<keyword evidence="5 12" id="KW-0547">Nucleotide-binding</keyword>
<dbReference type="SFLD" id="SFLDF00027">
    <property type="entry name" value="p-type_atpase"/>
    <property type="match status" value="1"/>
</dbReference>
<dbReference type="NCBIfam" id="TIGR01494">
    <property type="entry name" value="ATPase_P-type"/>
    <property type="match status" value="1"/>
</dbReference>
<dbReference type="PROSITE" id="PS50846">
    <property type="entry name" value="HMA_2"/>
    <property type="match status" value="1"/>
</dbReference>
<dbReference type="GO" id="GO:0005886">
    <property type="term" value="C:plasma membrane"/>
    <property type="evidence" value="ECO:0007669"/>
    <property type="project" value="UniProtKB-SubCell"/>
</dbReference>
<dbReference type="GO" id="GO:0055070">
    <property type="term" value="P:copper ion homeostasis"/>
    <property type="evidence" value="ECO:0007669"/>
    <property type="project" value="TreeGrafter"/>
</dbReference>
<dbReference type="InterPro" id="IPR044492">
    <property type="entry name" value="P_typ_ATPase_HD_dom"/>
</dbReference>
<evidence type="ECO:0000256" key="1">
    <source>
        <dbReference type="ARBA" id="ARBA00004651"/>
    </source>
</evidence>
<dbReference type="FunFam" id="3.30.70.100:FF:000005">
    <property type="entry name" value="Copper-exporting P-type ATPase A"/>
    <property type="match status" value="1"/>
</dbReference>
<dbReference type="EMBL" id="LAVA02000052">
    <property type="protein sequence ID" value="OIJ65728.1"/>
    <property type="molecule type" value="Genomic_DNA"/>
</dbReference>
<feature type="transmembrane region" description="Helical" evidence="12">
    <location>
        <begin position="371"/>
        <end position="393"/>
    </location>
</feature>
<evidence type="ECO:0000256" key="2">
    <source>
        <dbReference type="ARBA" id="ARBA00006024"/>
    </source>
</evidence>
<dbReference type="SFLD" id="SFLDS00003">
    <property type="entry name" value="Haloacid_Dehalogenase"/>
    <property type="match status" value="1"/>
</dbReference>
<dbReference type="PRINTS" id="PR00119">
    <property type="entry name" value="CATATPASE"/>
</dbReference>
<dbReference type="FunFam" id="3.40.1110.10:FF:000133">
    <property type="entry name" value="Probable cation-transporting P-type ATPase"/>
    <property type="match status" value="1"/>
</dbReference>
<dbReference type="PROSITE" id="PS01047">
    <property type="entry name" value="HMA_1"/>
    <property type="match status" value="1"/>
</dbReference>
<feature type="transmembrane region" description="Helical" evidence="12">
    <location>
        <begin position="708"/>
        <end position="724"/>
    </location>
</feature>
<name>A0A1J4NTU5_9ACTN</name>
<reference evidence="15" key="1">
    <citation type="submission" date="2016-10" db="EMBL/GenBank/DDBJ databases">
        <title>Genome sequence of Streptomyces mangrovisoli MUSC 149.</title>
        <authorList>
            <person name="Lee L.-H."/>
            <person name="Ser H.-L."/>
        </authorList>
    </citation>
    <scope>NUCLEOTIDE SEQUENCE [LARGE SCALE GENOMIC DNA]</scope>
    <source>
        <strain evidence="15">MUSC 149</strain>
    </source>
</reference>
<keyword evidence="6 12" id="KW-0067">ATP-binding</keyword>
<evidence type="ECO:0000256" key="5">
    <source>
        <dbReference type="ARBA" id="ARBA00022741"/>
    </source>
</evidence>
<feature type="transmembrane region" description="Helical" evidence="12">
    <location>
        <begin position="730"/>
        <end position="748"/>
    </location>
</feature>
<evidence type="ECO:0000256" key="4">
    <source>
        <dbReference type="ARBA" id="ARBA00022723"/>
    </source>
</evidence>
<evidence type="ECO:0000256" key="7">
    <source>
        <dbReference type="ARBA" id="ARBA00022967"/>
    </source>
</evidence>
<proteinExistence type="inferred from homology"/>
<dbReference type="InterPro" id="IPR023214">
    <property type="entry name" value="HAD_sf"/>
</dbReference>
<dbReference type="SUPFAM" id="SSF81653">
    <property type="entry name" value="Calcium ATPase, transduction domain A"/>
    <property type="match status" value="1"/>
</dbReference>
<dbReference type="Gene3D" id="2.70.150.10">
    <property type="entry name" value="Calcium-transporting ATPase, cytoplasmic transduction domain A"/>
    <property type="match status" value="1"/>
</dbReference>
<organism evidence="15 16">
    <name type="scientific">Streptomyces mangrovisoli</name>
    <dbReference type="NCBI Taxonomy" id="1428628"/>
    <lineage>
        <taxon>Bacteria</taxon>
        <taxon>Bacillati</taxon>
        <taxon>Actinomycetota</taxon>
        <taxon>Actinomycetes</taxon>
        <taxon>Kitasatosporales</taxon>
        <taxon>Streptomycetaceae</taxon>
        <taxon>Streptomyces</taxon>
    </lineage>
</organism>
<evidence type="ECO:0000256" key="8">
    <source>
        <dbReference type="ARBA" id="ARBA00022989"/>
    </source>
</evidence>
<feature type="transmembrane region" description="Helical" evidence="12">
    <location>
        <begin position="215"/>
        <end position="234"/>
    </location>
</feature>
<evidence type="ECO:0000256" key="9">
    <source>
        <dbReference type="ARBA" id="ARBA00023136"/>
    </source>
</evidence>
<dbReference type="SUPFAM" id="SSF56784">
    <property type="entry name" value="HAD-like"/>
    <property type="match status" value="1"/>
</dbReference>
<dbReference type="Pfam" id="PF00122">
    <property type="entry name" value="E1-E2_ATPase"/>
    <property type="match status" value="1"/>
</dbReference>
<dbReference type="STRING" id="1428628.WN71_022385"/>
<feature type="transmembrane region" description="Helical" evidence="12">
    <location>
        <begin position="141"/>
        <end position="163"/>
    </location>
</feature>
<dbReference type="Gene3D" id="3.40.1110.10">
    <property type="entry name" value="Calcium-transporting ATPase, cytoplasmic domain N"/>
    <property type="match status" value="1"/>
</dbReference>
<dbReference type="NCBIfam" id="TIGR01525">
    <property type="entry name" value="ATPase-IB_hvy"/>
    <property type="match status" value="1"/>
</dbReference>
<dbReference type="GO" id="GO:0005507">
    <property type="term" value="F:copper ion binding"/>
    <property type="evidence" value="ECO:0007669"/>
    <property type="project" value="TreeGrafter"/>
</dbReference>
<dbReference type="GO" id="GO:0016887">
    <property type="term" value="F:ATP hydrolysis activity"/>
    <property type="evidence" value="ECO:0007669"/>
    <property type="project" value="InterPro"/>
</dbReference>
<dbReference type="InterPro" id="IPR008250">
    <property type="entry name" value="ATPase_P-typ_transduc_dom_A_sf"/>
</dbReference>
<evidence type="ECO:0000313" key="15">
    <source>
        <dbReference type="EMBL" id="OIJ65728.1"/>
    </source>
</evidence>
<keyword evidence="4 12" id="KW-0479">Metal-binding</keyword>
<evidence type="ECO:0000256" key="10">
    <source>
        <dbReference type="ARBA" id="ARBA00049360"/>
    </source>
</evidence>
<keyword evidence="12" id="KW-1003">Cell membrane</keyword>
<comment type="catalytic activity">
    <reaction evidence="10">
        <text>ATP + H2O = ADP + phosphate + H(+)</text>
        <dbReference type="Rhea" id="RHEA:13065"/>
        <dbReference type="ChEBI" id="CHEBI:15377"/>
        <dbReference type="ChEBI" id="CHEBI:15378"/>
        <dbReference type="ChEBI" id="CHEBI:30616"/>
        <dbReference type="ChEBI" id="CHEBI:43474"/>
        <dbReference type="ChEBI" id="CHEBI:456216"/>
    </reaction>
</comment>
<feature type="transmembrane region" description="Helical" evidence="12">
    <location>
        <begin position="115"/>
        <end position="135"/>
    </location>
</feature>
<gene>
    <name evidence="15" type="ORF">WN71_022385</name>
</gene>
<dbReference type="FunFam" id="2.70.150.10:FF:000002">
    <property type="entry name" value="Copper-transporting ATPase 1, putative"/>
    <property type="match status" value="1"/>
</dbReference>
<dbReference type="Pfam" id="PF00403">
    <property type="entry name" value="HMA"/>
    <property type="match status" value="1"/>
</dbReference>
<evidence type="ECO:0000256" key="6">
    <source>
        <dbReference type="ARBA" id="ARBA00022840"/>
    </source>
</evidence>
<dbReference type="Gene3D" id="3.30.70.100">
    <property type="match status" value="1"/>
</dbReference>
<evidence type="ECO:0000256" key="12">
    <source>
        <dbReference type="RuleBase" id="RU362081"/>
    </source>
</evidence>
<feature type="domain" description="HMA" evidence="14">
    <location>
        <begin position="16"/>
        <end position="80"/>
    </location>
</feature>
<dbReference type="PROSITE" id="PS01229">
    <property type="entry name" value="COF_2"/>
    <property type="match status" value="1"/>
</dbReference>
<evidence type="ECO:0000313" key="16">
    <source>
        <dbReference type="Proteomes" id="UP000034196"/>
    </source>
</evidence>
<keyword evidence="7" id="KW-1278">Translocase</keyword>
<dbReference type="PANTHER" id="PTHR43520">
    <property type="entry name" value="ATP7, ISOFORM B"/>
    <property type="match status" value="1"/>
</dbReference>
<keyword evidence="3 12" id="KW-0812">Transmembrane</keyword>
<protein>
    <recommendedName>
        <fullName evidence="11">Cation-transporting P-type ATPase B</fullName>
    </recommendedName>
</protein>
<dbReference type="GO" id="GO:0043682">
    <property type="term" value="F:P-type divalent copper transporter activity"/>
    <property type="evidence" value="ECO:0007669"/>
    <property type="project" value="TreeGrafter"/>
</dbReference>
<dbReference type="NCBIfam" id="TIGR01512">
    <property type="entry name" value="ATPase-IB2_Cd"/>
    <property type="match status" value="1"/>
</dbReference>
<keyword evidence="8 12" id="KW-1133">Transmembrane helix</keyword>
<dbReference type="PANTHER" id="PTHR43520:SF8">
    <property type="entry name" value="P-TYPE CU(+) TRANSPORTER"/>
    <property type="match status" value="1"/>
</dbReference>
<feature type="compositionally biased region" description="Pro residues" evidence="13">
    <location>
        <begin position="81"/>
        <end position="91"/>
    </location>
</feature>
<keyword evidence="16" id="KW-1185">Reference proteome</keyword>
<dbReference type="CDD" id="cd02094">
    <property type="entry name" value="P-type_ATPase_Cu-like"/>
    <property type="match status" value="1"/>
</dbReference>
<accession>A0A1J4NTU5</accession>
<dbReference type="Proteomes" id="UP000034196">
    <property type="component" value="Unassembled WGS sequence"/>
</dbReference>
<dbReference type="CDD" id="cd00371">
    <property type="entry name" value="HMA"/>
    <property type="match status" value="1"/>
</dbReference>
<dbReference type="SUPFAM" id="SSF81665">
    <property type="entry name" value="Calcium ATPase, transmembrane domain M"/>
    <property type="match status" value="1"/>
</dbReference>
<dbReference type="InterPro" id="IPR036163">
    <property type="entry name" value="HMA_dom_sf"/>
</dbReference>
<dbReference type="GO" id="GO:0005524">
    <property type="term" value="F:ATP binding"/>
    <property type="evidence" value="ECO:0007669"/>
    <property type="project" value="UniProtKB-UniRule"/>
</dbReference>
<dbReference type="SUPFAM" id="SSF55008">
    <property type="entry name" value="HMA, heavy metal-associated domain"/>
    <property type="match status" value="1"/>
</dbReference>
<sequence length="754" mass="77988">MTTTTQPPIADASDASQVELLIGGMTCASCAARVEKKLNRMDGVTATVNYATEKAKVSYAPGVEVADLIATVERTGYTAEQPPPPPEPDPAPAGRAADAPGEPRDPALDALRERLTVSALLALPVVVLAMVPALQFDNWQWLSLTLAAPVVVWGGLPFHRAAFTNARHGAATMDTLVSLGTLAAFGWSLWALFGGDAGMPGMHDAFRLTASRADGASTIYLEVASGVVALILLGRYLEARSKRRAGAALRALLELGAKDVAVLRAGREVRVPVASLTVGDRFVVRPGEKIATDGTVVEGASAVDLSMLTGESVPVDVGVGDAVTGATVNAGGRLVVEATRVGADTQLARMARLVEDAQNGKARVQRLADRVSGVFVPVVMAIALGTFGVWLGVTGDTAAAFTAAVAVLIIACPCALGLATPTALMVGTGRGAQLGILIKGPEVLESTRRVDTVVLDKTGTVTTGRMTLGEVHVAEGADEREVLRLAGALEHASEHPLARAVAQGARERVGALPEVSGFENVPGRGVRGRVEGREVTVGRLYDSLPAELARAKDEAERDGRSAVVVGWDGTARAVLAVADAVKETSAEAVRELRALGLTPVLLTGDNRAVAEAVARAVGIDEVIAEVLPEDKVDVVRRLQREGRTVAMVGDGVNDAAALAAADLGLAMGTGTDAAIEAGDLTLVRGDLRAAADAIRLARRTLGTIKGNLVWAFGYNVAALPLAAAGLLNPMIAGAAMAFSSVFVVTNSLRLRTFR</sequence>
<dbReference type="AlphaFoldDB" id="A0A1J4NTU5"/>
<dbReference type="InterPro" id="IPR059000">
    <property type="entry name" value="ATPase_P-type_domA"/>
</dbReference>
<feature type="transmembrane region" description="Helical" evidence="12">
    <location>
        <begin position="399"/>
        <end position="420"/>
    </location>
</feature>
<dbReference type="InterPro" id="IPR001757">
    <property type="entry name" value="P_typ_ATPase"/>
</dbReference>
<comment type="caution">
    <text evidence="15">The sequence shown here is derived from an EMBL/GenBank/DDBJ whole genome shotgun (WGS) entry which is preliminary data.</text>
</comment>
<feature type="transmembrane region" description="Helical" evidence="12">
    <location>
        <begin position="175"/>
        <end position="195"/>
    </location>
</feature>
<dbReference type="PRINTS" id="PR00943">
    <property type="entry name" value="CUATPASE"/>
</dbReference>
<dbReference type="NCBIfam" id="TIGR01511">
    <property type="entry name" value="ATPase-IB1_Cu"/>
    <property type="match status" value="1"/>
</dbReference>
<dbReference type="InterPro" id="IPR018303">
    <property type="entry name" value="ATPase_P-typ_P_site"/>
</dbReference>
<evidence type="ECO:0000256" key="11">
    <source>
        <dbReference type="ARBA" id="ARBA00074171"/>
    </source>
</evidence>
<dbReference type="InterPro" id="IPR006121">
    <property type="entry name" value="HMA_dom"/>
</dbReference>
<comment type="similarity">
    <text evidence="2 12">Belongs to the cation transport ATPase (P-type) (TC 3.A.3) family. Type IB subfamily.</text>
</comment>
<evidence type="ECO:0000256" key="3">
    <source>
        <dbReference type="ARBA" id="ARBA00022692"/>
    </source>
</evidence>
<dbReference type="InterPro" id="IPR023299">
    <property type="entry name" value="ATPase_P-typ_cyto_dom_N"/>
</dbReference>
<dbReference type="OrthoDB" id="7059309at2"/>
<feature type="region of interest" description="Disordered" evidence="13">
    <location>
        <begin position="76"/>
        <end position="106"/>
    </location>
</feature>
<dbReference type="Gene3D" id="3.40.50.1000">
    <property type="entry name" value="HAD superfamily/HAD-like"/>
    <property type="match status" value="1"/>
</dbReference>
<evidence type="ECO:0000256" key="13">
    <source>
        <dbReference type="SAM" id="MobiDB-lite"/>
    </source>
</evidence>
<evidence type="ECO:0000259" key="14">
    <source>
        <dbReference type="PROSITE" id="PS50846"/>
    </source>
</evidence>
<comment type="subcellular location">
    <subcellularLocation>
        <location evidence="1">Cell membrane</location>
        <topology evidence="1">Multi-pass membrane protein</topology>
    </subcellularLocation>
</comment>
<dbReference type="Pfam" id="PF00702">
    <property type="entry name" value="Hydrolase"/>
    <property type="match status" value="1"/>
</dbReference>
<dbReference type="InterPro" id="IPR036412">
    <property type="entry name" value="HAD-like_sf"/>
</dbReference>